<organism evidence="2 3">
    <name type="scientific">Aurantimicrobium minutum</name>
    <dbReference type="NCBI Taxonomy" id="708131"/>
    <lineage>
        <taxon>Bacteria</taxon>
        <taxon>Bacillati</taxon>
        <taxon>Actinomycetota</taxon>
        <taxon>Actinomycetes</taxon>
        <taxon>Micrococcales</taxon>
        <taxon>Microbacteriaceae</taxon>
        <taxon>Aurantimicrobium</taxon>
    </lineage>
</organism>
<dbReference type="InterPro" id="IPR025962">
    <property type="entry name" value="SdpI/YhfL"/>
</dbReference>
<evidence type="ECO:0000256" key="1">
    <source>
        <dbReference type="SAM" id="Phobius"/>
    </source>
</evidence>
<protein>
    <submittedName>
        <fullName evidence="2">Uncharacterized protein</fullName>
    </submittedName>
</protein>
<dbReference type="Proteomes" id="UP000243847">
    <property type="component" value="Chromosome sequence1"/>
</dbReference>
<evidence type="ECO:0000313" key="2">
    <source>
        <dbReference type="EMBL" id="BAU98805.1"/>
    </source>
</evidence>
<dbReference type="KEGG" id="amin:AUMI_12630"/>
<feature type="transmembrane region" description="Helical" evidence="1">
    <location>
        <begin position="86"/>
        <end position="105"/>
    </location>
</feature>
<dbReference type="OrthoDB" id="5119523at2"/>
<keyword evidence="1" id="KW-0812">Transmembrane</keyword>
<keyword evidence="1" id="KW-0472">Membrane</keyword>
<dbReference type="EMBL" id="AP017457">
    <property type="protein sequence ID" value="BAU98805.1"/>
    <property type="molecule type" value="Genomic_DNA"/>
</dbReference>
<evidence type="ECO:0000313" key="3">
    <source>
        <dbReference type="Proteomes" id="UP000243847"/>
    </source>
</evidence>
<accession>A0A173LV37</accession>
<name>A0A173LV37_9MICO</name>
<dbReference type="RefSeq" id="WP_096380480.1">
    <property type="nucleotide sequence ID" value="NZ_AP017457.1"/>
</dbReference>
<dbReference type="GeneID" id="80451448"/>
<gene>
    <name evidence="2" type="ORF">AUMI_12630</name>
</gene>
<reference evidence="2 3" key="1">
    <citation type="journal article" date="2016" name="Genome Announc.">
        <title>Complete Genome Sequence of Aurantimicrobium minutum Type Strain KNCT, a Planktonic Ultramicrobacterium Isolated from River Water.</title>
        <authorList>
            <person name="Nakai R."/>
            <person name="Fujisawa T."/>
            <person name="Nakamura Y."/>
            <person name="Nishide H."/>
            <person name="Uchiyama I."/>
            <person name="Baba T."/>
            <person name="Toyoda A."/>
            <person name="Fujiyama A."/>
            <person name="Naganuma T."/>
            <person name="Niki H."/>
        </authorList>
    </citation>
    <scope>NUCLEOTIDE SEQUENCE [LARGE SCALE GENOMIC DNA]</scope>
    <source>
        <strain evidence="2 3">KNC</strain>
    </source>
</reference>
<dbReference type="AlphaFoldDB" id="A0A173LV37"/>
<dbReference type="Pfam" id="PF13630">
    <property type="entry name" value="SdpI"/>
    <property type="match status" value="1"/>
</dbReference>
<keyword evidence="1" id="KW-1133">Transmembrane helix</keyword>
<feature type="transmembrane region" description="Helical" evidence="1">
    <location>
        <begin position="6"/>
        <end position="24"/>
    </location>
</feature>
<proteinExistence type="predicted"/>
<sequence>MDSGTLYLVVALSLVADVILYVVVARAASGKVGPNAWAGIRTKATRKNEKTWLAAHVVAYPIMRDTALANATLMIVALFLPTQFQTYLVQVALGALLVGVIFAGVQGQKAAKAADND</sequence>